<dbReference type="SMART" id="SM00490">
    <property type="entry name" value="HELICc"/>
    <property type="match status" value="1"/>
</dbReference>
<evidence type="ECO:0000256" key="1">
    <source>
        <dbReference type="ARBA" id="ARBA00004123"/>
    </source>
</evidence>
<dbReference type="GO" id="GO:0005634">
    <property type="term" value="C:nucleus"/>
    <property type="evidence" value="ECO:0007669"/>
    <property type="project" value="UniProtKB-SubCell"/>
</dbReference>
<feature type="compositionally biased region" description="Polar residues" evidence="7">
    <location>
        <begin position="1932"/>
        <end position="1941"/>
    </location>
</feature>
<keyword evidence="4" id="KW-0067">ATP-binding</keyword>
<dbReference type="Gene3D" id="3.40.50.10810">
    <property type="entry name" value="Tandem AAA-ATPase domain"/>
    <property type="match status" value="1"/>
</dbReference>
<dbReference type="SUPFAM" id="SSF54160">
    <property type="entry name" value="Chromo domain-like"/>
    <property type="match status" value="2"/>
</dbReference>
<dbReference type="SMART" id="SM00487">
    <property type="entry name" value="DEXDc"/>
    <property type="match status" value="1"/>
</dbReference>
<proteinExistence type="predicted"/>
<comment type="subcellular location">
    <subcellularLocation>
        <location evidence="1">Nucleus</location>
    </subcellularLocation>
</comment>
<feature type="compositionally biased region" description="Polar residues" evidence="7">
    <location>
        <begin position="2502"/>
        <end position="2550"/>
    </location>
</feature>
<dbReference type="InterPro" id="IPR014001">
    <property type="entry name" value="Helicase_ATP-bd"/>
</dbReference>
<gene>
    <name evidence="10" type="ORF">OC846_002711</name>
</gene>
<feature type="compositionally biased region" description="Acidic residues" evidence="7">
    <location>
        <begin position="8"/>
        <end position="31"/>
    </location>
</feature>
<feature type="compositionally biased region" description="Basic and acidic residues" evidence="7">
    <location>
        <begin position="395"/>
        <end position="411"/>
    </location>
</feature>
<dbReference type="GO" id="GO:0003682">
    <property type="term" value="F:chromatin binding"/>
    <property type="evidence" value="ECO:0007669"/>
    <property type="project" value="TreeGrafter"/>
</dbReference>
<feature type="region of interest" description="Disordered" evidence="7">
    <location>
        <begin position="1"/>
        <end position="34"/>
    </location>
</feature>
<evidence type="ECO:0000313" key="11">
    <source>
        <dbReference type="Proteomes" id="UP001176517"/>
    </source>
</evidence>
<dbReference type="PANTHER" id="PTHR45623">
    <property type="entry name" value="CHROMODOMAIN-HELICASE-DNA-BINDING PROTEIN 3-RELATED-RELATED"/>
    <property type="match status" value="1"/>
</dbReference>
<evidence type="ECO:0000256" key="2">
    <source>
        <dbReference type="ARBA" id="ARBA00022741"/>
    </source>
</evidence>
<dbReference type="InterPro" id="IPR000330">
    <property type="entry name" value="SNF2_N"/>
</dbReference>
<dbReference type="EMBL" id="JAPDMZ010000057">
    <property type="protein sequence ID" value="KAK0552873.1"/>
    <property type="molecule type" value="Genomic_DNA"/>
</dbReference>
<dbReference type="InterPro" id="IPR038718">
    <property type="entry name" value="SNF2-like_sf"/>
</dbReference>
<keyword evidence="6" id="KW-0175">Coiled coil</keyword>
<evidence type="ECO:0008006" key="12">
    <source>
        <dbReference type="Google" id="ProtNLM"/>
    </source>
</evidence>
<feature type="region of interest" description="Disordered" evidence="7">
    <location>
        <begin position="881"/>
        <end position="901"/>
    </location>
</feature>
<feature type="region of interest" description="Disordered" evidence="7">
    <location>
        <begin position="2114"/>
        <end position="2317"/>
    </location>
</feature>
<feature type="region of interest" description="Disordered" evidence="7">
    <location>
        <begin position="86"/>
        <end position="250"/>
    </location>
</feature>
<keyword evidence="3" id="KW-0378">Hydrolase</keyword>
<sequence length="2711" mass="296300">MARIEGEVIGDELQDNFFDDPELSEEEEGEYREDAVPEAPALMVASGATAPYFFAASTSSLPPPPAVIPAPTITNSIGQVFASSALAESTGSAVPDSHVDMASHSSPPLRPPPPPSIIPAAVPIDTRDTQPELPAQGSSNEPPASATAAARKPLAPPITALRQEAQGHGLGLSIPVDRNHSSSSLSSLASSSSSKVASRHGAAPPPQNIDRSLSPLSDLTSLSSLAGTPSLGGPSQALVHPRRMSRSLASTSLRRASVGQFWIEPPVLAPEVRARYSVVEELLSPKPKPAAPTLQLGNGRTARTAKLMAMAEQRRQSAAEEARRKQQRRGRYFEDEDDDADDIQYGGMLRRSRRPKRQRRLGYYEHDEDDFEELPSEERERASGSKRQGTRGGRGRREQDTDNEYSDRGSDELEISSEDELDIDSDDSEAHQSDGDWASSSRRRRRSGRNKSGRRRNRRTSDASDDANDDGDEPTSRVPLMAKHCPNCYKCGQKAAVIAMKKLASRAARLKVSFDTAAAGAAGAANANQTRRGTASRAQAGPVNYAEGPVEDTPTQRLLEEKAALDSKGGWIECRTCVAAFHFDCLPPKRKKEILQELNKVAREEYQASIGASGQPEGDLQVDQMIKDTSRIPTPPFEPLEVLPIERTLVIEQCTECAERQNACLVCKETTPAQPAGNDQQPHSAQQSGAKAHPDASAADAAPSAEGRTDDTGTAEPAVRVKTEHVEDEDISFVGLKAAKVSSRSSAPKESLVFRCQRCHRFVHYRCLSLPTPGTSLEEKARIHQGQDWKCDECSIWGWVDIILAWRPDKTVTDPARIKLAQTTPLNADVKSSLPREYLVKLENRPYRDAVWVPHSWLSITSKQKLKNFLTAGSKVELEPSPNASLDSLMGSGHAPPSARQSVLDRSRVLEEEERPPLAELDADRRLPREYLTPDRVIDAYYWPNDRSVRRFGLPPLRDKWGNVKSIKDAKAELKGSALKHIKDMKESDDRNGLYFTLGNAAILLVKWQDLTYEHCTWEPVPDREKDTDFYDKLGGLLNDFLRSRKVYVPERKRNAKAPDLKDGKMRLKSQPTYIKGGELLPFQLKGVNWLRSGWYTRCPGILADDMGLGKTIQVISFIGTLIHENQRSPHLIIAPNSTVANWAREFQKWLPATRVVTVLGEHESTNVIEEFELYHDNNVPGRSPLRAHVVIMSEPLARRDGLKLLKQCAFWETLVVDEGQSLKAGEGNILYRKLQAVEAGHRVLLSGTPLNNNLGELFNLLNWLQPDDKWADVRSLQKRYESLNPQLVSELQEMLRPHFLRRTKDEVLQLPPKTEFIVPVSLRPIQKRMYKSLLEQNLEDINSLTGSAKSKGGPKLRTSMNNILMQLRKCVQHPYLVKPDLENAEDGESLEMAQQRLVNASGKLMLLQRLLRKLKERGHRVLLFSQFVISLDIVEQFLRNEGHRYLRLDGSTNAKVRQKAIDAYNEQDSPYFIFLLSTRAGGVGINLATADTVIILDPDFNPHLDMQAVARAHRFGQTKNTLVFTLVCKNTAEERIIESAKRKRILDHVIVENLDKDDIEATDLESILKHGAKSLFDEGGLEENERDIKHSDADIDNLILQGETAERAPPQEGSNLGQFSFAQVWEHAADATASPEKGSGQEEISSEQDFWDDLLKQQQEAALKNQQQAASLDSGRGVRRKAAQYNFGPASKRARRKGPQDDEQDSESDDYLSPPPDEDMHDDSDADEAGDSPQAGAVPRKTKRKRRPAPLVANGLVQNINPPSVVVDGLPLPLIPNPGPNAFAPSPNFQHAHQHYQHPAAGSFGLYQGGPTPQITGPAASNAMQMANGFTHHPPLPVHTPATEVMLQSMGLHHGASTSHQRTTAMHEQRQVPMTGNSSQTQPSLADGPLVGSQGTIPAPEGTNTAMACISSFEAGAPSTVPLQAAAAPTPITSGTSHTDIQAGVTPNMPPSEKPSDAPKERATISTAAMQQSQFLTLLHQNQARQYERNKLEQQQAKERAQAEAEAKEQSTTSQTTRNVPTEPPATTTQAASSTGNQPQVPPDLFRTIHELSVKVQAARTMYSNAQQHATRNPQDARVQAQLVQLKSNINHMQRSLVYYLQQYNAHQASANAAAAPHAPAPQGAAASTEITAQAQTQTMAPPQPQANTSTSGPAETVAQVAASSNPAAALTDAQRQPQPQPASAQDYPSNQVHLPTQTQGHAQDVAVSQIHGQAQSQVAHGLRDGASPGVARQMPVQAQSQSQSQVIQFGHQSDSQSAMSNEGLPLPGSQSGSQQMARRRANPIPPPNHYKRSSSGSIPHPNAAMPQSPDARRPAAAVQDIAVIQHDVSTQHTLNTLARWNRLRSELPASTVSELEERMKSRGVPAPNVLGDRPPLTHGQAMYYAALFHLPVRAFSEAFTIIERSLLDPKFLQLPNDGAGLLDGLQIKDKIMNALFVIIYTLTTLEFGNRATLAMNGGPVSGSGSRAVSQQRLATNLSQHQAGRDFRAVSVNSAVSATAPVQSPTFPQSASFAQRAQYQQHSTPPSSDPNSPATQHLSASTSSNQNVANFPHPPLATQANTAFPSVLQGRLSHFAQAPTQTQQLQGHLPLNGQGPNLQAQAQGQGQAQSQAQAQAQAQAAQVQAAQAQAQAQAQPNAAAQLQMQQMINTFHRQQQPQQQEEQQMQPQHQISQHRNPSGQFDAFNPSPTSAAISTFRGLNGSASTNQTQQ</sequence>
<dbReference type="Proteomes" id="UP001176517">
    <property type="component" value="Unassembled WGS sequence"/>
</dbReference>
<feature type="compositionally biased region" description="Low complexity" evidence="7">
    <location>
        <begin position="1662"/>
        <end position="1671"/>
    </location>
</feature>
<dbReference type="InterPro" id="IPR001650">
    <property type="entry name" value="Helicase_C-like"/>
</dbReference>
<keyword evidence="5" id="KW-0539">Nucleus</keyword>
<evidence type="ECO:0000256" key="4">
    <source>
        <dbReference type="ARBA" id="ARBA00022840"/>
    </source>
</evidence>
<dbReference type="InterPro" id="IPR049730">
    <property type="entry name" value="SNF2/RAD54-like_C"/>
</dbReference>
<feature type="domain" description="Helicase ATP-binding" evidence="8">
    <location>
        <begin position="1092"/>
        <end position="1268"/>
    </location>
</feature>
<accession>A0AAN6GWF9</accession>
<feature type="compositionally biased region" description="Polar residues" evidence="7">
    <location>
        <begin position="2702"/>
        <end position="2711"/>
    </location>
</feature>
<organism evidence="10 11">
    <name type="scientific">Tilletia horrida</name>
    <dbReference type="NCBI Taxonomy" id="155126"/>
    <lineage>
        <taxon>Eukaryota</taxon>
        <taxon>Fungi</taxon>
        <taxon>Dikarya</taxon>
        <taxon>Basidiomycota</taxon>
        <taxon>Ustilaginomycotina</taxon>
        <taxon>Exobasidiomycetes</taxon>
        <taxon>Tilletiales</taxon>
        <taxon>Tilletiaceae</taxon>
        <taxon>Tilletia</taxon>
    </lineage>
</organism>
<dbReference type="GO" id="GO:0042393">
    <property type="term" value="F:histone binding"/>
    <property type="evidence" value="ECO:0007669"/>
    <property type="project" value="TreeGrafter"/>
</dbReference>
<name>A0AAN6GWF9_9BASI</name>
<dbReference type="InterPro" id="IPR013083">
    <property type="entry name" value="Znf_RING/FYVE/PHD"/>
</dbReference>
<feature type="compositionally biased region" description="Basic and acidic residues" evidence="7">
    <location>
        <begin position="1992"/>
        <end position="2010"/>
    </location>
</feature>
<dbReference type="Pfam" id="PF00176">
    <property type="entry name" value="SNF2-rel_dom"/>
    <property type="match status" value="1"/>
</dbReference>
<feature type="compositionally biased region" description="Acidic residues" evidence="7">
    <location>
        <begin position="463"/>
        <end position="473"/>
    </location>
</feature>
<feature type="compositionally biased region" description="Basic residues" evidence="7">
    <location>
        <begin position="350"/>
        <end position="360"/>
    </location>
</feature>
<dbReference type="Gene3D" id="3.40.50.300">
    <property type="entry name" value="P-loop containing nucleotide triphosphate hydrolases"/>
    <property type="match status" value="1"/>
</dbReference>
<feature type="region of interest" description="Disordered" evidence="7">
    <location>
        <begin position="2502"/>
        <end position="2558"/>
    </location>
</feature>
<feature type="domain" description="Helicase C-terminal" evidence="9">
    <location>
        <begin position="1407"/>
        <end position="1566"/>
    </location>
</feature>
<feature type="compositionally biased region" description="Acidic residues" evidence="7">
    <location>
        <begin position="366"/>
        <end position="375"/>
    </location>
</feature>
<dbReference type="CDD" id="cd15489">
    <property type="entry name" value="PHD_SF"/>
    <property type="match status" value="1"/>
</dbReference>
<feature type="compositionally biased region" description="Low complexity" evidence="7">
    <location>
        <begin position="181"/>
        <end position="194"/>
    </location>
</feature>
<dbReference type="CDD" id="cd17919">
    <property type="entry name" value="DEXHc_Snf"/>
    <property type="match status" value="1"/>
</dbReference>
<protein>
    <recommendedName>
        <fullName evidence="12">Chromatin remodeling factor mit1</fullName>
    </recommendedName>
</protein>
<dbReference type="InterPro" id="IPR027417">
    <property type="entry name" value="P-loop_NTPase"/>
</dbReference>
<feature type="region of interest" description="Disordered" evidence="7">
    <location>
        <begin position="2581"/>
        <end position="2607"/>
    </location>
</feature>
<feature type="compositionally biased region" description="Basic and acidic residues" evidence="7">
    <location>
        <begin position="312"/>
        <end position="324"/>
    </location>
</feature>
<feature type="compositionally biased region" description="Low complexity" evidence="7">
    <location>
        <begin position="2114"/>
        <end position="2150"/>
    </location>
</feature>
<feature type="region of interest" description="Disordered" evidence="7">
    <location>
        <begin position="2461"/>
        <end position="2481"/>
    </location>
</feature>
<keyword evidence="11" id="KW-1185">Reference proteome</keyword>
<dbReference type="InterPro" id="IPR016197">
    <property type="entry name" value="Chromo-like_dom_sf"/>
</dbReference>
<feature type="compositionally biased region" description="Low complexity" evidence="7">
    <location>
        <begin position="2026"/>
        <end position="2036"/>
    </location>
</feature>
<feature type="compositionally biased region" description="Basic and acidic residues" evidence="7">
    <location>
        <begin position="1955"/>
        <end position="1964"/>
    </location>
</feature>
<feature type="compositionally biased region" description="Basic residues" evidence="7">
    <location>
        <begin position="441"/>
        <end position="458"/>
    </location>
</feature>
<evidence type="ECO:0000256" key="5">
    <source>
        <dbReference type="ARBA" id="ARBA00023242"/>
    </source>
</evidence>
<evidence type="ECO:0000259" key="9">
    <source>
        <dbReference type="PROSITE" id="PS51194"/>
    </source>
</evidence>
<feature type="compositionally biased region" description="Acidic residues" evidence="7">
    <location>
        <begin position="1702"/>
        <end position="1731"/>
    </location>
</feature>
<feature type="coiled-coil region" evidence="6">
    <location>
        <begin position="1391"/>
        <end position="1418"/>
    </location>
</feature>
<feature type="compositionally biased region" description="Polar residues" evidence="7">
    <location>
        <begin position="672"/>
        <end position="689"/>
    </location>
</feature>
<evidence type="ECO:0000256" key="3">
    <source>
        <dbReference type="ARBA" id="ARBA00022801"/>
    </source>
</evidence>
<feature type="region of interest" description="Disordered" evidence="7">
    <location>
        <begin position="1992"/>
        <end position="2044"/>
    </location>
</feature>
<evidence type="ECO:0000256" key="7">
    <source>
        <dbReference type="SAM" id="MobiDB-lite"/>
    </source>
</evidence>
<feature type="compositionally biased region" description="Polar residues" evidence="7">
    <location>
        <begin position="2188"/>
        <end position="2203"/>
    </location>
</feature>
<feature type="compositionally biased region" description="Low complexity" evidence="7">
    <location>
        <begin position="695"/>
        <end position="705"/>
    </location>
</feature>
<reference evidence="10" key="1">
    <citation type="journal article" date="2023" name="PhytoFront">
        <title>Draft Genome Resources of Seven Strains of Tilletia horrida, Causal Agent of Kernel Smut of Rice.</title>
        <authorList>
            <person name="Khanal S."/>
            <person name="Antony Babu S."/>
            <person name="Zhou X.G."/>
        </authorList>
    </citation>
    <scope>NUCLEOTIDE SEQUENCE</scope>
    <source>
        <strain evidence="10">TX6</strain>
    </source>
</reference>
<dbReference type="PROSITE" id="PS51192">
    <property type="entry name" value="HELICASE_ATP_BIND_1"/>
    <property type="match status" value="1"/>
</dbReference>
<dbReference type="GO" id="GO:0005524">
    <property type="term" value="F:ATP binding"/>
    <property type="evidence" value="ECO:0007669"/>
    <property type="project" value="UniProtKB-KW"/>
</dbReference>
<dbReference type="SUPFAM" id="SSF52540">
    <property type="entry name" value="P-loop containing nucleoside triphosphate hydrolases"/>
    <property type="match status" value="2"/>
</dbReference>
<feature type="compositionally biased region" description="Polar residues" evidence="7">
    <location>
        <begin position="2012"/>
        <end position="2021"/>
    </location>
</feature>
<evidence type="ECO:0000313" key="10">
    <source>
        <dbReference type="EMBL" id="KAK0552873.1"/>
    </source>
</evidence>
<dbReference type="Pfam" id="PF00271">
    <property type="entry name" value="Helicase_C"/>
    <property type="match status" value="1"/>
</dbReference>
<feature type="region of interest" description="Disordered" evidence="7">
    <location>
        <begin position="1930"/>
        <end position="1965"/>
    </location>
</feature>
<feature type="region of interest" description="Disordered" evidence="7">
    <location>
        <begin position="309"/>
        <end position="480"/>
    </location>
</feature>
<feature type="compositionally biased region" description="Low complexity" evidence="7">
    <location>
        <begin position="2655"/>
        <end position="2675"/>
    </location>
</feature>
<evidence type="ECO:0000256" key="6">
    <source>
        <dbReference type="SAM" id="Coils"/>
    </source>
</evidence>
<dbReference type="GO" id="GO:0016887">
    <property type="term" value="F:ATP hydrolysis activity"/>
    <property type="evidence" value="ECO:0007669"/>
    <property type="project" value="TreeGrafter"/>
</dbReference>
<dbReference type="GO" id="GO:0000785">
    <property type="term" value="C:chromatin"/>
    <property type="evidence" value="ECO:0007669"/>
    <property type="project" value="TreeGrafter"/>
</dbReference>
<feature type="compositionally biased region" description="Pro residues" evidence="7">
    <location>
        <begin position="108"/>
        <end position="117"/>
    </location>
</feature>
<dbReference type="Gene3D" id="2.40.50.40">
    <property type="match status" value="1"/>
</dbReference>
<keyword evidence="2" id="KW-0547">Nucleotide-binding</keyword>
<dbReference type="PANTHER" id="PTHR45623:SF17">
    <property type="entry name" value="CHROMODOMAIN-HELICASE-DNA-BINDING PROTEIN 3-RELATED"/>
    <property type="match status" value="1"/>
</dbReference>
<feature type="compositionally biased region" description="Low complexity" evidence="7">
    <location>
        <begin position="2160"/>
        <end position="2187"/>
    </location>
</feature>
<feature type="compositionally biased region" description="Polar residues" evidence="7">
    <location>
        <begin position="2464"/>
        <end position="2481"/>
    </location>
</feature>
<feature type="region of interest" description="Disordered" evidence="7">
    <location>
        <begin position="521"/>
        <end position="556"/>
    </location>
</feature>
<dbReference type="PROSITE" id="PS51194">
    <property type="entry name" value="HELICASE_CTER"/>
    <property type="match status" value="1"/>
</dbReference>
<feature type="compositionally biased region" description="Polar residues" evidence="7">
    <location>
        <begin position="2248"/>
        <end position="2262"/>
    </location>
</feature>
<feature type="region of interest" description="Disordered" evidence="7">
    <location>
        <begin position="672"/>
        <end position="724"/>
    </location>
</feature>
<dbReference type="CDD" id="cd18793">
    <property type="entry name" value="SF2_C_SNF"/>
    <property type="match status" value="1"/>
</dbReference>
<feature type="compositionally biased region" description="Acidic residues" evidence="7">
    <location>
        <begin position="412"/>
        <end position="427"/>
    </location>
</feature>
<dbReference type="Gene3D" id="3.30.40.10">
    <property type="entry name" value="Zinc/RING finger domain, C3HC4 (zinc finger)"/>
    <property type="match status" value="1"/>
</dbReference>
<dbReference type="GO" id="GO:0003677">
    <property type="term" value="F:DNA binding"/>
    <property type="evidence" value="ECO:0007669"/>
    <property type="project" value="TreeGrafter"/>
</dbReference>
<feature type="region of interest" description="Disordered" evidence="7">
    <location>
        <begin position="1662"/>
        <end position="1749"/>
    </location>
</feature>
<feature type="region of interest" description="Disordered" evidence="7">
    <location>
        <begin position="2652"/>
        <end position="2711"/>
    </location>
</feature>
<feature type="compositionally biased region" description="Low complexity" evidence="7">
    <location>
        <begin position="212"/>
        <end position="225"/>
    </location>
</feature>
<comment type="caution">
    <text evidence="10">The sequence shown here is derived from an EMBL/GenBank/DDBJ whole genome shotgun (WGS) entry which is preliminary data.</text>
</comment>
<dbReference type="GO" id="GO:0140658">
    <property type="term" value="F:ATP-dependent chromatin remodeler activity"/>
    <property type="evidence" value="ECO:0007669"/>
    <property type="project" value="TreeGrafter"/>
</dbReference>
<evidence type="ECO:0000259" key="8">
    <source>
        <dbReference type="PROSITE" id="PS51192"/>
    </source>
</evidence>